<accession>A0A2W5B3D9</accession>
<evidence type="ECO:0008006" key="3">
    <source>
        <dbReference type="Google" id="ProtNLM"/>
    </source>
</evidence>
<organism evidence="1 2">
    <name type="scientific">Corynebacterium urealyticum</name>
    <dbReference type="NCBI Taxonomy" id="43771"/>
    <lineage>
        <taxon>Bacteria</taxon>
        <taxon>Bacillati</taxon>
        <taxon>Actinomycetota</taxon>
        <taxon>Actinomycetes</taxon>
        <taxon>Mycobacteriales</taxon>
        <taxon>Corynebacteriaceae</taxon>
        <taxon>Corynebacterium</taxon>
    </lineage>
</organism>
<comment type="caution">
    <text evidence="1">The sequence shown here is derived from an EMBL/GenBank/DDBJ whole genome shotgun (WGS) entry which is preliminary data.</text>
</comment>
<sequence>MAGISAQKIAVAALRDALGVRVSTQLPDSKNRPDRFVVLSRIGGGSDDWATKDPRFIIECYDTSELGAEELADGAWDAWAGLRGPAPLHRAYSDNNLTRYDNPDLKHHRFQFTGGLQLRR</sequence>
<proteinExistence type="predicted"/>
<dbReference type="Proteomes" id="UP000249451">
    <property type="component" value="Unassembled WGS sequence"/>
</dbReference>
<dbReference type="EMBL" id="QFNY01000163">
    <property type="protein sequence ID" value="PZO99917.1"/>
    <property type="molecule type" value="Genomic_DNA"/>
</dbReference>
<dbReference type="AlphaFoldDB" id="A0A2W5B3D9"/>
<gene>
    <name evidence="1" type="ORF">DI609_07320</name>
</gene>
<protein>
    <recommendedName>
        <fullName evidence="3">DUF3168 domain-containing protein</fullName>
    </recommendedName>
</protein>
<evidence type="ECO:0000313" key="2">
    <source>
        <dbReference type="Proteomes" id="UP000249451"/>
    </source>
</evidence>
<reference evidence="1 2" key="1">
    <citation type="submission" date="2017-11" db="EMBL/GenBank/DDBJ databases">
        <title>Infants hospitalized years apart are colonized by the same room-sourced microbial strains.</title>
        <authorList>
            <person name="Brooks B."/>
            <person name="Olm M.R."/>
            <person name="Firek B.A."/>
            <person name="Baker R."/>
            <person name="Thomas B.C."/>
            <person name="Morowitz M.J."/>
            <person name="Banfield J.F."/>
        </authorList>
    </citation>
    <scope>NUCLEOTIDE SEQUENCE [LARGE SCALE GENOMIC DNA]</scope>
    <source>
        <strain evidence="1">S2_012_000_R3_87</strain>
    </source>
</reference>
<evidence type="ECO:0000313" key="1">
    <source>
        <dbReference type="EMBL" id="PZO99917.1"/>
    </source>
</evidence>
<name>A0A2W5B3D9_9CORY</name>